<name>A0A1F6AHT0_9BACT</name>
<evidence type="ECO:0000256" key="4">
    <source>
        <dbReference type="ARBA" id="ARBA00035242"/>
    </source>
</evidence>
<evidence type="ECO:0000259" key="7">
    <source>
        <dbReference type="SMART" id="SM01382"/>
    </source>
</evidence>
<feature type="region of interest" description="Disordered" evidence="6">
    <location>
        <begin position="191"/>
        <end position="246"/>
    </location>
</feature>
<evidence type="ECO:0000259" key="8">
    <source>
        <dbReference type="SMART" id="SM01383"/>
    </source>
</evidence>
<dbReference type="SUPFAM" id="SSF50104">
    <property type="entry name" value="Translation proteins SH3-like domain"/>
    <property type="match status" value="1"/>
</dbReference>
<evidence type="ECO:0000256" key="6">
    <source>
        <dbReference type="SAM" id="MobiDB-lite"/>
    </source>
</evidence>
<keyword evidence="3" id="KW-0687">Ribonucleoprotein</keyword>
<dbReference type="AlphaFoldDB" id="A0A1F6AHT0"/>
<evidence type="ECO:0000256" key="1">
    <source>
        <dbReference type="ARBA" id="ARBA00005636"/>
    </source>
</evidence>
<evidence type="ECO:0000313" key="10">
    <source>
        <dbReference type="Proteomes" id="UP000178759"/>
    </source>
</evidence>
<dbReference type="InterPro" id="IPR022669">
    <property type="entry name" value="Ribosomal_uL2_C"/>
</dbReference>
<dbReference type="Pfam" id="PF00181">
    <property type="entry name" value="Ribosomal_L2_N"/>
    <property type="match status" value="1"/>
</dbReference>
<evidence type="ECO:0000256" key="5">
    <source>
        <dbReference type="ARBA" id="ARBA00035459"/>
    </source>
</evidence>
<dbReference type="GO" id="GO:0003735">
    <property type="term" value="F:structural constituent of ribosome"/>
    <property type="evidence" value="ECO:0007669"/>
    <property type="project" value="InterPro"/>
</dbReference>
<dbReference type="STRING" id="1798392.A3A79_03805"/>
<dbReference type="NCBIfam" id="TIGR01171">
    <property type="entry name" value="rplB_bact"/>
    <property type="match status" value="1"/>
</dbReference>
<dbReference type="InterPro" id="IPR022666">
    <property type="entry name" value="Ribosomal_uL2_RNA-bd_dom"/>
</dbReference>
<dbReference type="Gene3D" id="2.30.30.30">
    <property type="match status" value="1"/>
</dbReference>
<keyword evidence="2 9" id="KW-0689">Ribosomal protein</keyword>
<sequence>MKHLREILQKNSGRDSLGHVSSRHQGGRHKRFYRKIDWLRDKNGVAAVVEGIEYDPNRSASIALLQYADGEKRYILAPRGLNVGAKIVSGSDIEAKVGNSLPLGNMPLGTVVHAIEVKPGSGAQIIRSAGVGATVLSKDESGVQIKLPSGETRLFNLLSRATVGSVGNEEWKNRVIGKAGRSRHLGIRPQVRGVAQNPRSHPHGGGEGRSGIGLPSPKSRWGKRTLGKKTRKNKKYSNRFIIARRP</sequence>
<dbReference type="FunFam" id="4.10.950.10:FF:000001">
    <property type="entry name" value="50S ribosomal protein L2"/>
    <property type="match status" value="1"/>
</dbReference>
<dbReference type="SMART" id="SM01382">
    <property type="entry name" value="Ribosomal_L2_C"/>
    <property type="match status" value="1"/>
</dbReference>
<dbReference type="InterPro" id="IPR014726">
    <property type="entry name" value="Ribosomal_uL2_dom3"/>
</dbReference>
<dbReference type="InterPro" id="IPR002171">
    <property type="entry name" value="Ribosomal_uL2"/>
</dbReference>
<evidence type="ECO:0000256" key="2">
    <source>
        <dbReference type="ARBA" id="ARBA00022980"/>
    </source>
</evidence>
<dbReference type="InterPro" id="IPR014722">
    <property type="entry name" value="Rib_uL2_dom2"/>
</dbReference>
<dbReference type="Proteomes" id="UP000178759">
    <property type="component" value="Unassembled WGS sequence"/>
</dbReference>
<organism evidence="9 10">
    <name type="scientific">Candidatus Gottesmanbacteria bacterium RIFCSPLOWO2_01_FULL_43_11b</name>
    <dbReference type="NCBI Taxonomy" id="1798392"/>
    <lineage>
        <taxon>Bacteria</taxon>
        <taxon>Candidatus Gottesmaniibacteriota</taxon>
    </lineage>
</organism>
<accession>A0A1F6AHT0</accession>
<feature type="compositionally biased region" description="Basic residues" evidence="6">
    <location>
        <begin position="220"/>
        <end position="246"/>
    </location>
</feature>
<dbReference type="GO" id="GO:0003723">
    <property type="term" value="F:RNA binding"/>
    <property type="evidence" value="ECO:0007669"/>
    <property type="project" value="InterPro"/>
</dbReference>
<comment type="similarity">
    <text evidence="1">Belongs to the universal ribosomal protein uL2 family.</text>
</comment>
<reference evidence="9 10" key="1">
    <citation type="journal article" date="2016" name="Nat. Commun.">
        <title>Thousands of microbial genomes shed light on interconnected biogeochemical processes in an aquifer system.</title>
        <authorList>
            <person name="Anantharaman K."/>
            <person name="Brown C.T."/>
            <person name="Hug L.A."/>
            <person name="Sharon I."/>
            <person name="Castelle C.J."/>
            <person name="Probst A.J."/>
            <person name="Thomas B.C."/>
            <person name="Singh A."/>
            <person name="Wilkins M.J."/>
            <person name="Karaoz U."/>
            <person name="Brodie E.L."/>
            <person name="Williams K.H."/>
            <person name="Hubbard S.S."/>
            <person name="Banfield J.F."/>
        </authorList>
    </citation>
    <scope>NUCLEOTIDE SEQUENCE [LARGE SCALE GENOMIC DNA]</scope>
</reference>
<feature type="domain" description="Large ribosomal subunit protein uL2 RNA-binding" evidence="8">
    <location>
        <begin position="13"/>
        <end position="89"/>
    </location>
</feature>
<dbReference type="Pfam" id="PF03947">
    <property type="entry name" value="Ribosomal_L2_C"/>
    <property type="match status" value="1"/>
</dbReference>
<dbReference type="GO" id="GO:0016740">
    <property type="term" value="F:transferase activity"/>
    <property type="evidence" value="ECO:0007669"/>
    <property type="project" value="InterPro"/>
</dbReference>
<comment type="caution">
    <text evidence="9">The sequence shown here is derived from an EMBL/GenBank/DDBJ whole genome shotgun (WGS) entry which is preliminary data.</text>
</comment>
<dbReference type="InterPro" id="IPR008991">
    <property type="entry name" value="Translation_prot_SH3-like_sf"/>
</dbReference>
<proteinExistence type="inferred from homology"/>
<protein>
    <recommendedName>
        <fullName evidence="4">Large ribosomal subunit protein uL2</fullName>
    </recommendedName>
    <alternativeName>
        <fullName evidence="5">50S ribosomal protein L2</fullName>
    </alternativeName>
</protein>
<dbReference type="Gene3D" id="2.40.50.140">
    <property type="entry name" value="Nucleic acid-binding proteins"/>
    <property type="match status" value="1"/>
</dbReference>
<evidence type="ECO:0000313" key="9">
    <source>
        <dbReference type="EMBL" id="OGG24284.1"/>
    </source>
</evidence>
<dbReference type="GO" id="GO:0002181">
    <property type="term" value="P:cytoplasmic translation"/>
    <property type="evidence" value="ECO:0007669"/>
    <property type="project" value="TreeGrafter"/>
</dbReference>
<dbReference type="Gene3D" id="4.10.950.10">
    <property type="entry name" value="Ribosomal protein L2, domain 3"/>
    <property type="match status" value="1"/>
</dbReference>
<dbReference type="SMART" id="SM01383">
    <property type="entry name" value="Ribosomal_L2"/>
    <property type="match status" value="1"/>
</dbReference>
<dbReference type="PANTHER" id="PTHR13691:SF5">
    <property type="entry name" value="LARGE RIBOSOMAL SUBUNIT PROTEIN UL2M"/>
    <property type="match status" value="1"/>
</dbReference>
<dbReference type="FunFam" id="2.30.30.30:FF:000001">
    <property type="entry name" value="50S ribosomal protein L2"/>
    <property type="match status" value="1"/>
</dbReference>
<dbReference type="EMBL" id="MFJV01000001">
    <property type="protein sequence ID" value="OGG24284.1"/>
    <property type="molecule type" value="Genomic_DNA"/>
</dbReference>
<gene>
    <name evidence="9" type="ORF">A3A79_03805</name>
</gene>
<evidence type="ECO:0000256" key="3">
    <source>
        <dbReference type="ARBA" id="ARBA00023274"/>
    </source>
</evidence>
<dbReference type="GO" id="GO:0015934">
    <property type="term" value="C:large ribosomal subunit"/>
    <property type="evidence" value="ECO:0007669"/>
    <property type="project" value="InterPro"/>
</dbReference>
<dbReference type="InterPro" id="IPR005880">
    <property type="entry name" value="Ribosomal_uL2_bac/org-type"/>
</dbReference>
<feature type="domain" description="Large ribosomal subunit protein uL2 C-terminal" evidence="7">
    <location>
        <begin position="95"/>
        <end position="224"/>
    </location>
</feature>
<dbReference type="PIRSF" id="PIRSF002158">
    <property type="entry name" value="Ribosomal_L2"/>
    <property type="match status" value="1"/>
</dbReference>
<dbReference type="SUPFAM" id="SSF50249">
    <property type="entry name" value="Nucleic acid-binding proteins"/>
    <property type="match status" value="1"/>
</dbReference>
<dbReference type="PANTHER" id="PTHR13691">
    <property type="entry name" value="RIBOSOMAL PROTEIN L2"/>
    <property type="match status" value="1"/>
</dbReference>
<dbReference type="InterPro" id="IPR012340">
    <property type="entry name" value="NA-bd_OB-fold"/>
</dbReference>